<dbReference type="InterPro" id="IPR044806">
    <property type="entry name" value="WVD2/WDL1-4"/>
</dbReference>
<evidence type="ECO:0000313" key="9">
    <source>
        <dbReference type="EMBL" id="EPS60828.1"/>
    </source>
</evidence>
<dbReference type="AlphaFoldDB" id="S8DDM7"/>
<dbReference type="GO" id="GO:0008017">
    <property type="term" value="F:microtubule binding"/>
    <property type="evidence" value="ECO:0007669"/>
    <property type="project" value="InterPro"/>
</dbReference>
<gene>
    <name evidence="9" type="ORF">M569_13974</name>
</gene>
<keyword evidence="3" id="KW-0963">Cytoplasm</keyword>
<accession>S8DDM7</accession>
<keyword evidence="6" id="KW-0175">Coiled coil</keyword>
<evidence type="ECO:0000256" key="5">
    <source>
        <dbReference type="ARBA" id="ARBA00023212"/>
    </source>
</evidence>
<dbReference type="Pfam" id="PF06886">
    <property type="entry name" value="TPX2"/>
    <property type="match status" value="1"/>
</dbReference>
<comment type="caution">
    <text evidence="9">The sequence shown here is derived from an EMBL/GenBank/DDBJ whole genome shotgun (WGS) entry which is preliminary data.</text>
</comment>
<feature type="compositionally biased region" description="Basic and acidic residues" evidence="7">
    <location>
        <begin position="78"/>
        <end position="92"/>
    </location>
</feature>
<feature type="domain" description="TPX2 C-terminal" evidence="8">
    <location>
        <begin position="121"/>
        <end position="189"/>
    </location>
</feature>
<keyword evidence="5" id="KW-0206">Cytoskeleton</keyword>
<feature type="region of interest" description="Disordered" evidence="7">
    <location>
        <begin position="38"/>
        <end position="92"/>
    </location>
</feature>
<organism evidence="9 10">
    <name type="scientific">Genlisea aurea</name>
    <dbReference type="NCBI Taxonomy" id="192259"/>
    <lineage>
        <taxon>Eukaryota</taxon>
        <taxon>Viridiplantae</taxon>
        <taxon>Streptophyta</taxon>
        <taxon>Embryophyta</taxon>
        <taxon>Tracheophyta</taxon>
        <taxon>Spermatophyta</taxon>
        <taxon>Magnoliopsida</taxon>
        <taxon>eudicotyledons</taxon>
        <taxon>Gunneridae</taxon>
        <taxon>Pentapetalae</taxon>
        <taxon>asterids</taxon>
        <taxon>lamiids</taxon>
        <taxon>Lamiales</taxon>
        <taxon>Lentibulariaceae</taxon>
        <taxon>Genlisea</taxon>
    </lineage>
</organism>
<comment type="similarity">
    <text evidence="2">Belongs to the TPX2 family.</text>
</comment>
<comment type="subcellular location">
    <subcellularLocation>
        <location evidence="1">Cytoplasm</location>
        <location evidence="1">Cytoskeleton</location>
    </subcellularLocation>
</comment>
<evidence type="ECO:0000256" key="7">
    <source>
        <dbReference type="SAM" id="MobiDB-lite"/>
    </source>
</evidence>
<reference evidence="9 10" key="1">
    <citation type="journal article" date="2013" name="BMC Genomics">
        <title>The miniature genome of a carnivorous plant Genlisea aurea contains a low number of genes and short non-coding sequences.</title>
        <authorList>
            <person name="Leushkin E.V."/>
            <person name="Sutormin R.A."/>
            <person name="Nabieva E.R."/>
            <person name="Penin A.A."/>
            <person name="Kondrashov A.S."/>
            <person name="Logacheva M.D."/>
        </authorList>
    </citation>
    <scope>NUCLEOTIDE SEQUENCE [LARGE SCALE GENOMIC DNA]</scope>
</reference>
<evidence type="ECO:0000256" key="1">
    <source>
        <dbReference type="ARBA" id="ARBA00004245"/>
    </source>
</evidence>
<evidence type="ECO:0000259" key="8">
    <source>
        <dbReference type="Pfam" id="PF06886"/>
    </source>
</evidence>
<evidence type="ECO:0000256" key="2">
    <source>
        <dbReference type="ARBA" id="ARBA00005885"/>
    </source>
</evidence>
<name>S8DDM7_9LAMI</name>
<evidence type="ECO:0000256" key="4">
    <source>
        <dbReference type="ARBA" id="ARBA00022701"/>
    </source>
</evidence>
<proteinExistence type="inferred from homology"/>
<sequence length="194" mass="21584">MDDACGAIDIAANGNGAFDCGTSIGSSMDLIKNVESSWKLEDSEEPAVIPDNNSRSNTKTKEHGSAYPKLSPPQMEQTEDHRGNAKPKDRAVRKAIAATTPGVSEDVKSQRRGSIPAYEFNSRCDERAEKRKEFFTKLEEKIQAKEAEKNNLQAKTKETHDAEMKILRKSLGFKATPMPSFYQEPIPPKVELRK</sequence>
<dbReference type="EMBL" id="AUSU01007277">
    <property type="protein sequence ID" value="EPS60828.1"/>
    <property type="molecule type" value="Genomic_DNA"/>
</dbReference>
<feature type="coiled-coil region" evidence="6">
    <location>
        <begin position="135"/>
        <end position="162"/>
    </location>
</feature>
<dbReference type="PANTHER" id="PTHR46372:SF2">
    <property type="entry name" value="PROTEIN WVD2-LIKE 3"/>
    <property type="match status" value="1"/>
</dbReference>
<dbReference type="GO" id="GO:0000226">
    <property type="term" value="P:microtubule cytoskeleton organization"/>
    <property type="evidence" value="ECO:0007669"/>
    <property type="project" value="InterPro"/>
</dbReference>
<evidence type="ECO:0000313" key="10">
    <source>
        <dbReference type="Proteomes" id="UP000015453"/>
    </source>
</evidence>
<protein>
    <recommendedName>
        <fullName evidence="8">TPX2 C-terminal domain-containing protein</fullName>
    </recommendedName>
</protein>
<dbReference type="Proteomes" id="UP000015453">
    <property type="component" value="Unassembled WGS sequence"/>
</dbReference>
<keyword evidence="10" id="KW-1185">Reference proteome</keyword>
<dbReference type="PANTHER" id="PTHR46372">
    <property type="entry name" value="PROTEIN WVD2-LIKE 3"/>
    <property type="match status" value="1"/>
</dbReference>
<dbReference type="GO" id="GO:0005874">
    <property type="term" value="C:microtubule"/>
    <property type="evidence" value="ECO:0007669"/>
    <property type="project" value="UniProtKB-KW"/>
</dbReference>
<feature type="non-terminal residue" evidence="9">
    <location>
        <position position="194"/>
    </location>
</feature>
<keyword evidence="4" id="KW-0493">Microtubule</keyword>
<dbReference type="OrthoDB" id="913690at2759"/>
<evidence type="ECO:0000256" key="3">
    <source>
        <dbReference type="ARBA" id="ARBA00022490"/>
    </source>
</evidence>
<dbReference type="InterPro" id="IPR027329">
    <property type="entry name" value="TPX2_C"/>
</dbReference>
<evidence type="ECO:0000256" key="6">
    <source>
        <dbReference type="SAM" id="Coils"/>
    </source>
</evidence>